<proteinExistence type="predicted"/>
<keyword evidence="3" id="KW-1185">Reference proteome</keyword>
<protein>
    <submittedName>
        <fullName evidence="2">Uncharacterized protein</fullName>
    </submittedName>
</protein>
<dbReference type="EMBL" id="JASJQH010000037">
    <property type="protein sequence ID" value="KAK9768058.1"/>
    <property type="molecule type" value="Genomic_DNA"/>
</dbReference>
<keyword evidence="1" id="KW-1133">Transmembrane helix</keyword>
<comment type="caution">
    <text evidence="2">The sequence shown here is derived from an EMBL/GenBank/DDBJ whole genome shotgun (WGS) entry which is preliminary data.</text>
</comment>
<sequence length="258" mass="28939">MGKLFQMKFLFSRFYYGLLVFWVFWVLVEAKYRGKLERRDPDNNPLGLKANYRVAWIDTTTGQFGGNLTLSLPATTPLGPYWNMKFVFADQHTKIDEYWGEWSLEKYKSGSYVILPVKGSDSLVESYCFNAQFSINGKLDTASIAGLIMPTSYTLILKPDGGPEQEVLLSDYTNTPLDLNIPATPFGPYIRVSPPQFNADPSTQDINDFGDGTTFQATPVGLYIYGLVFFIGAGIVGAGTCRRSQYRADFRSQLATLK</sequence>
<accession>A0ABR2X2P8</accession>
<gene>
    <name evidence="2" type="ORF">K7432_001597</name>
</gene>
<reference evidence="2 3" key="1">
    <citation type="submission" date="2023-04" db="EMBL/GenBank/DDBJ databases">
        <title>Genome of Basidiobolus ranarum AG-B5.</title>
        <authorList>
            <person name="Stajich J.E."/>
            <person name="Carter-House D."/>
            <person name="Gryganskyi A."/>
        </authorList>
    </citation>
    <scope>NUCLEOTIDE SEQUENCE [LARGE SCALE GENOMIC DNA]</scope>
    <source>
        <strain evidence="2 3">AG-B5</strain>
    </source>
</reference>
<organism evidence="2 3">
    <name type="scientific">Basidiobolus ranarum</name>
    <dbReference type="NCBI Taxonomy" id="34480"/>
    <lineage>
        <taxon>Eukaryota</taxon>
        <taxon>Fungi</taxon>
        <taxon>Fungi incertae sedis</taxon>
        <taxon>Zoopagomycota</taxon>
        <taxon>Entomophthoromycotina</taxon>
        <taxon>Basidiobolomycetes</taxon>
        <taxon>Basidiobolales</taxon>
        <taxon>Basidiobolaceae</taxon>
        <taxon>Basidiobolus</taxon>
    </lineage>
</organism>
<evidence type="ECO:0000256" key="1">
    <source>
        <dbReference type="SAM" id="Phobius"/>
    </source>
</evidence>
<dbReference type="Proteomes" id="UP001479436">
    <property type="component" value="Unassembled WGS sequence"/>
</dbReference>
<keyword evidence="1" id="KW-0472">Membrane</keyword>
<keyword evidence="1" id="KW-0812">Transmembrane</keyword>
<name>A0ABR2X2P8_9FUNG</name>
<evidence type="ECO:0000313" key="3">
    <source>
        <dbReference type="Proteomes" id="UP001479436"/>
    </source>
</evidence>
<evidence type="ECO:0000313" key="2">
    <source>
        <dbReference type="EMBL" id="KAK9768058.1"/>
    </source>
</evidence>
<feature type="transmembrane region" description="Helical" evidence="1">
    <location>
        <begin position="222"/>
        <end position="241"/>
    </location>
</feature>